<keyword evidence="7" id="KW-0408">Iron</keyword>
<dbReference type="GO" id="GO:0005829">
    <property type="term" value="C:cytosol"/>
    <property type="evidence" value="ECO:0007669"/>
    <property type="project" value="TreeGrafter"/>
</dbReference>
<evidence type="ECO:0000256" key="1">
    <source>
        <dbReference type="ARBA" id="ARBA00001970"/>
    </source>
</evidence>
<dbReference type="OrthoDB" id="3207336at2759"/>
<evidence type="ECO:0000259" key="10">
    <source>
        <dbReference type="Pfam" id="PF20628"/>
    </source>
</evidence>
<keyword evidence="13" id="KW-1185">Reference proteome</keyword>
<reference evidence="12" key="1">
    <citation type="submission" date="2021-01" db="EMBL/GenBank/DDBJ databases">
        <authorList>
            <consortium name="Aspergillus puulaauensis MK2 genome sequencing consortium"/>
            <person name="Kazuki M."/>
            <person name="Futagami T."/>
        </authorList>
    </citation>
    <scope>NUCLEOTIDE SEQUENCE</scope>
    <source>
        <strain evidence="12">MK2</strain>
    </source>
</reference>
<dbReference type="GO" id="GO:0020037">
    <property type="term" value="F:heme binding"/>
    <property type="evidence" value="ECO:0007669"/>
    <property type="project" value="InterPro"/>
</dbReference>
<dbReference type="GeneID" id="64968665"/>
<protein>
    <recommendedName>
        <fullName evidence="14">Dyp-type peroxidase</fullName>
    </recommendedName>
</protein>
<dbReference type="Proteomes" id="UP000654913">
    <property type="component" value="Chromosome 1"/>
</dbReference>
<feature type="region of interest" description="Disordered" evidence="9">
    <location>
        <begin position="85"/>
        <end position="106"/>
    </location>
</feature>
<organism evidence="12 13">
    <name type="scientific">Aspergillus puulaauensis</name>
    <dbReference type="NCBI Taxonomy" id="1220207"/>
    <lineage>
        <taxon>Eukaryota</taxon>
        <taxon>Fungi</taxon>
        <taxon>Dikarya</taxon>
        <taxon>Ascomycota</taxon>
        <taxon>Pezizomycotina</taxon>
        <taxon>Eurotiomycetes</taxon>
        <taxon>Eurotiomycetidae</taxon>
        <taxon>Eurotiales</taxon>
        <taxon>Aspergillaceae</taxon>
        <taxon>Aspergillus</taxon>
    </lineage>
</organism>
<dbReference type="PANTHER" id="PTHR30521:SF4">
    <property type="entry name" value="DEFERROCHELATASE"/>
    <property type="match status" value="1"/>
</dbReference>
<dbReference type="InterPro" id="IPR049509">
    <property type="entry name" value="DyP_N"/>
</dbReference>
<keyword evidence="2" id="KW-0575">Peroxidase</keyword>
<dbReference type="Pfam" id="PF21105">
    <property type="entry name" value="DyP_N"/>
    <property type="match status" value="1"/>
</dbReference>
<dbReference type="NCBIfam" id="TIGR01413">
    <property type="entry name" value="Dyp_perox_fam"/>
    <property type="match status" value="1"/>
</dbReference>
<dbReference type="InterPro" id="IPR006314">
    <property type="entry name" value="Dyp_peroxidase"/>
</dbReference>
<dbReference type="AlphaFoldDB" id="A0A7R7XCE2"/>
<dbReference type="RefSeq" id="XP_041550854.1">
    <property type="nucleotide sequence ID" value="XM_041697583.1"/>
</dbReference>
<gene>
    <name evidence="12" type="ORF">APUU_11488S</name>
</gene>
<evidence type="ECO:0000256" key="8">
    <source>
        <dbReference type="ARBA" id="ARBA00025737"/>
    </source>
</evidence>
<evidence type="ECO:0000313" key="12">
    <source>
        <dbReference type="EMBL" id="BCS18660.1"/>
    </source>
</evidence>
<comment type="similarity">
    <text evidence="8">Belongs to the DyP-type peroxidase family.</text>
</comment>
<dbReference type="GO" id="GO:0046872">
    <property type="term" value="F:metal ion binding"/>
    <property type="evidence" value="ECO:0007669"/>
    <property type="project" value="UniProtKB-KW"/>
</dbReference>
<sequence>MMSRLVTCFGKPDLISVFPSLTPEPEPIKMAPPPEVLKDLQGDIWPGLGKSHETFYLFNITNPDVFKKRVKALVDQNKITSAEEALKKRAQNRDPHSAGPEAGINVGFSPQGMQKLKWFSMDDLGRGNTLTNRQFCDGAGTLALDQGRDIIEDYDPWMVGHIKGTKVIHGVFIICGDKDSCEAGEALVSKALGDSVDHIHSLKGSVRTGEARGFEHFGFKDTISQPRLEGWDKEDALSLPYQCRPGVIVMNHPGTNGFDKDVGQWEPEWAKNGSYFVLRQMEQDVGKFKEHAKKLAEDKSLGLNLKPHQLEARFVGRWHSGAPLEHFPKEDPAKDKNGPQWDFGNKWEYNEPFDEMKCPYGSHIRKSNPRNTFNQSPHNKDKSLIMRRGIPYGTDYSENTKDDKRGLLFGCYQSNVMNGYACIMDSKYPLPTEVGAINASTGWINNDGFPLKDSGQDVLVAQPIKGAVRDSDKTLHANLYGLDESGNPHVLDSNNQPPAEKKKRCDFPGFIKIRGGEFFFTPPISFFDKLVNKV</sequence>
<evidence type="ECO:0000256" key="6">
    <source>
        <dbReference type="ARBA" id="ARBA00023002"/>
    </source>
</evidence>
<reference evidence="12" key="2">
    <citation type="submission" date="2021-02" db="EMBL/GenBank/DDBJ databases">
        <title>Aspergillus puulaauensis MK2 genome sequence.</title>
        <authorList>
            <person name="Futagami T."/>
            <person name="Mori K."/>
            <person name="Kadooka C."/>
            <person name="Tanaka T."/>
        </authorList>
    </citation>
    <scope>NUCLEOTIDE SEQUENCE</scope>
    <source>
        <strain evidence="12">MK2</strain>
    </source>
</reference>
<evidence type="ECO:0008006" key="14">
    <source>
        <dbReference type="Google" id="ProtNLM"/>
    </source>
</evidence>
<keyword evidence="3" id="KW-0349">Heme</keyword>
<dbReference type="EMBL" id="AP024443">
    <property type="protein sequence ID" value="BCS18660.1"/>
    <property type="molecule type" value="Genomic_DNA"/>
</dbReference>
<feature type="domain" description="Dyp-type peroxidase C-terminal" evidence="10">
    <location>
        <begin position="343"/>
        <end position="422"/>
    </location>
</feature>
<keyword evidence="6" id="KW-0560">Oxidoreductase</keyword>
<evidence type="ECO:0000256" key="3">
    <source>
        <dbReference type="ARBA" id="ARBA00022617"/>
    </source>
</evidence>
<comment type="cofactor">
    <cofactor evidence="1">
        <name>heme b</name>
        <dbReference type="ChEBI" id="CHEBI:60344"/>
    </cofactor>
</comment>
<dbReference type="InterPro" id="IPR011008">
    <property type="entry name" value="Dimeric_a/b-barrel"/>
</dbReference>
<evidence type="ECO:0000313" key="13">
    <source>
        <dbReference type="Proteomes" id="UP000654913"/>
    </source>
</evidence>
<proteinExistence type="inferred from homology"/>
<dbReference type="KEGG" id="apuu:APUU_11488S"/>
<evidence type="ECO:0000259" key="11">
    <source>
        <dbReference type="Pfam" id="PF21105"/>
    </source>
</evidence>
<feature type="domain" description="DyP dimeric alpha+beta barrel" evidence="11">
    <location>
        <begin position="39"/>
        <end position="207"/>
    </location>
</feature>
<dbReference type="SUPFAM" id="SSF54909">
    <property type="entry name" value="Dimeric alpha+beta barrel"/>
    <property type="match status" value="1"/>
</dbReference>
<accession>A0A7R7XCE2</accession>
<keyword evidence="5" id="KW-0732">Signal</keyword>
<evidence type="ECO:0000256" key="7">
    <source>
        <dbReference type="ARBA" id="ARBA00023004"/>
    </source>
</evidence>
<keyword evidence="4" id="KW-0479">Metal-binding</keyword>
<evidence type="ECO:0000256" key="9">
    <source>
        <dbReference type="SAM" id="MobiDB-lite"/>
    </source>
</evidence>
<dbReference type="InterPro" id="IPR048328">
    <property type="entry name" value="Dyp_perox_C"/>
</dbReference>
<dbReference type="PANTHER" id="PTHR30521">
    <property type="entry name" value="DEFERROCHELATASE/PEROXIDASE"/>
    <property type="match status" value="1"/>
</dbReference>
<name>A0A7R7XCE2_9EURO</name>
<evidence type="ECO:0000256" key="2">
    <source>
        <dbReference type="ARBA" id="ARBA00022559"/>
    </source>
</evidence>
<dbReference type="Pfam" id="PF20628">
    <property type="entry name" value="Dyp_perox_C"/>
    <property type="match status" value="1"/>
</dbReference>
<evidence type="ECO:0000256" key="5">
    <source>
        <dbReference type="ARBA" id="ARBA00022729"/>
    </source>
</evidence>
<dbReference type="PROSITE" id="PS51404">
    <property type="entry name" value="DYP_PEROXIDASE"/>
    <property type="match status" value="1"/>
</dbReference>
<evidence type="ECO:0000256" key="4">
    <source>
        <dbReference type="ARBA" id="ARBA00022723"/>
    </source>
</evidence>
<dbReference type="GO" id="GO:0004601">
    <property type="term" value="F:peroxidase activity"/>
    <property type="evidence" value="ECO:0007669"/>
    <property type="project" value="UniProtKB-KW"/>
</dbReference>
<feature type="compositionally biased region" description="Basic and acidic residues" evidence="9">
    <location>
        <begin position="85"/>
        <end position="96"/>
    </location>
</feature>